<evidence type="ECO:0000256" key="3">
    <source>
        <dbReference type="ARBA" id="ARBA00022475"/>
    </source>
</evidence>
<evidence type="ECO:0000256" key="6">
    <source>
        <dbReference type="ARBA" id="ARBA00023136"/>
    </source>
</evidence>
<evidence type="ECO:0000313" key="12">
    <source>
        <dbReference type="Proteomes" id="UP000318571"/>
    </source>
</evidence>
<sequence length="295" mass="33494">MTLIDVNISTIGPLTNASNMEQVESDLVWDGESWTNATLPDDMVFGEAQIISISVYSLLFVVSSVLNLNVLANLLLARKNVGLSRLNTLLLQLVLADLSVTFFLMPLEIIWAATVSWKGGDLLCRICSFFRIFGLFLSSNIVICISIDRFLAILKPFSVRSSSSRINRMLFMAWFLAVVLSLPQCWVFHLQYHPDHPWYGQCVTFGSFESRHGEFLYFFMGMIFLYILPLLVILFTYGGIVFHLHQKGITITKSNFTDESNLKLQNAKLNTIKITLTLVGVFLACWTPYYVICIW</sequence>
<accession>A0A553PGL9</accession>
<dbReference type="SUPFAM" id="SSF81321">
    <property type="entry name" value="Family A G protein-coupled receptor-like"/>
    <property type="match status" value="1"/>
</dbReference>
<feature type="transmembrane region" description="Helical" evidence="9">
    <location>
        <begin position="89"/>
        <end position="112"/>
    </location>
</feature>
<comment type="similarity">
    <text evidence="2 8">Belongs to the G-protein coupled receptor 1 family.</text>
</comment>
<keyword evidence="12" id="KW-1185">Reference proteome</keyword>
<comment type="caution">
    <text evidence="11">The sequence shown here is derived from an EMBL/GenBank/DDBJ whole genome shotgun (WGS) entry which is preliminary data.</text>
</comment>
<evidence type="ECO:0000256" key="7">
    <source>
        <dbReference type="ARBA" id="ARBA00023170"/>
    </source>
</evidence>
<dbReference type="PROSITE" id="PS00237">
    <property type="entry name" value="G_PROTEIN_RECEP_F1_1"/>
    <property type="match status" value="1"/>
</dbReference>
<evidence type="ECO:0000256" key="2">
    <source>
        <dbReference type="ARBA" id="ARBA00010663"/>
    </source>
</evidence>
<proteinExistence type="inferred from homology"/>
<dbReference type="PANTHER" id="PTHR24241:SF59">
    <property type="entry name" value="ADIPOKINETIC HORMONE RECEPTOR, ISOFORM C"/>
    <property type="match status" value="1"/>
</dbReference>
<feature type="domain" description="G-protein coupled receptors family 1 profile" evidence="10">
    <location>
        <begin position="68"/>
        <end position="295"/>
    </location>
</feature>
<evidence type="ECO:0000256" key="4">
    <source>
        <dbReference type="ARBA" id="ARBA00022692"/>
    </source>
</evidence>
<dbReference type="GO" id="GO:0004930">
    <property type="term" value="F:G protein-coupled receptor activity"/>
    <property type="evidence" value="ECO:0007669"/>
    <property type="project" value="UniProtKB-KW"/>
</dbReference>
<keyword evidence="8" id="KW-0297">G-protein coupled receptor</keyword>
<dbReference type="AlphaFoldDB" id="A0A553PGL9"/>
<dbReference type="GO" id="GO:0097003">
    <property type="term" value="F:adipokinetic hormone receptor activity"/>
    <property type="evidence" value="ECO:0007669"/>
    <property type="project" value="TreeGrafter"/>
</dbReference>
<evidence type="ECO:0000313" key="11">
    <source>
        <dbReference type="EMBL" id="TRY76820.1"/>
    </source>
</evidence>
<evidence type="ECO:0000256" key="5">
    <source>
        <dbReference type="ARBA" id="ARBA00022989"/>
    </source>
</evidence>
<dbReference type="Pfam" id="PF00001">
    <property type="entry name" value="7tm_1"/>
    <property type="match status" value="1"/>
</dbReference>
<feature type="transmembrane region" description="Helical" evidence="9">
    <location>
        <begin position="132"/>
        <end position="154"/>
    </location>
</feature>
<keyword evidence="5 9" id="KW-1133">Transmembrane helix</keyword>
<keyword evidence="4 8" id="KW-0812">Transmembrane</keyword>
<dbReference type="PANTHER" id="PTHR24241">
    <property type="entry name" value="NEUROPEPTIDE RECEPTOR-RELATED G-PROTEIN COUPLED RECEPTOR"/>
    <property type="match status" value="1"/>
</dbReference>
<gene>
    <name evidence="11" type="ORF">TCAL_03506</name>
</gene>
<name>A0A553PGL9_TIGCA</name>
<reference evidence="11 12" key="1">
    <citation type="journal article" date="2018" name="Nat. Ecol. Evol.">
        <title>Genomic signatures of mitonuclear coevolution across populations of Tigriopus californicus.</title>
        <authorList>
            <person name="Barreto F.S."/>
            <person name="Watson E.T."/>
            <person name="Lima T.G."/>
            <person name="Willett C.S."/>
            <person name="Edmands S."/>
            <person name="Li W."/>
            <person name="Burton R.S."/>
        </authorList>
    </citation>
    <scope>NUCLEOTIDE SEQUENCE [LARGE SCALE GENOMIC DNA]</scope>
    <source>
        <strain evidence="11 12">San Diego</strain>
    </source>
</reference>
<dbReference type="OMA" id="TRNQNDH"/>
<dbReference type="GO" id="GO:0042277">
    <property type="term" value="F:peptide binding"/>
    <property type="evidence" value="ECO:0007669"/>
    <property type="project" value="TreeGrafter"/>
</dbReference>
<keyword evidence="7 8" id="KW-0675">Receptor</keyword>
<evidence type="ECO:0000256" key="1">
    <source>
        <dbReference type="ARBA" id="ARBA00004651"/>
    </source>
</evidence>
<feature type="transmembrane region" description="Helical" evidence="9">
    <location>
        <begin position="166"/>
        <end position="189"/>
    </location>
</feature>
<evidence type="ECO:0000259" key="10">
    <source>
        <dbReference type="PROSITE" id="PS50262"/>
    </source>
</evidence>
<protein>
    <recommendedName>
        <fullName evidence="10">G-protein coupled receptors family 1 profile domain-containing protein</fullName>
    </recommendedName>
</protein>
<dbReference type="PROSITE" id="PS50262">
    <property type="entry name" value="G_PROTEIN_RECEP_F1_2"/>
    <property type="match status" value="1"/>
</dbReference>
<keyword evidence="3" id="KW-1003">Cell membrane</keyword>
<keyword evidence="8" id="KW-0807">Transducer</keyword>
<comment type="subcellular location">
    <subcellularLocation>
        <location evidence="1">Cell membrane</location>
        <topology evidence="1">Multi-pass membrane protein</topology>
    </subcellularLocation>
</comment>
<dbReference type="EMBL" id="VCGU01000004">
    <property type="protein sequence ID" value="TRY76820.1"/>
    <property type="molecule type" value="Genomic_DNA"/>
</dbReference>
<dbReference type="Proteomes" id="UP000318571">
    <property type="component" value="Chromosome 5"/>
</dbReference>
<feature type="transmembrane region" description="Helical" evidence="9">
    <location>
        <begin position="215"/>
        <end position="237"/>
    </location>
</feature>
<dbReference type="PRINTS" id="PR00237">
    <property type="entry name" value="GPCRRHODOPSN"/>
</dbReference>
<keyword evidence="6 9" id="KW-0472">Membrane</keyword>
<dbReference type="STRING" id="6832.A0A553PGL9"/>
<dbReference type="Gene3D" id="1.20.1070.10">
    <property type="entry name" value="Rhodopsin 7-helix transmembrane proteins"/>
    <property type="match status" value="1"/>
</dbReference>
<dbReference type="InterPro" id="IPR000276">
    <property type="entry name" value="GPCR_Rhodpsn"/>
</dbReference>
<dbReference type="GO" id="GO:0005886">
    <property type="term" value="C:plasma membrane"/>
    <property type="evidence" value="ECO:0007669"/>
    <property type="project" value="UniProtKB-SubCell"/>
</dbReference>
<feature type="transmembrane region" description="Helical" evidence="9">
    <location>
        <begin position="50"/>
        <end position="77"/>
    </location>
</feature>
<evidence type="ECO:0000256" key="8">
    <source>
        <dbReference type="RuleBase" id="RU000688"/>
    </source>
</evidence>
<dbReference type="GO" id="GO:0032870">
    <property type="term" value="P:cellular response to hormone stimulus"/>
    <property type="evidence" value="ECO:0007669"/>
    <property type="project" value="TreeGrafter"/>
</dbReference>
<organism evidence="11 12">
    <name type="scientific">Tigriopus californicus</name>
    <name type="common">Marine copepod</name>
    <dbReference type="NCBI Taxonomy" id="6832"/>
    <lineage>
        <taxon>Eukaryota</taxon>
        <taxon>Metazoa</taxon>
        <taxon>Ecdysozoa</taxon>
        <taxon>Arthropoda</taxon>
        <taxon>Crustacea</taxon>
        <taxon>Multicrustacea</taxon>
        <taxon>Hexanauplia</taxon>
        <taxon>Copepoda</taxon>
        <taxon>Harpacticoida</taxon>
        <taxon>Harpacticidae</taxon>
        <taxon>Tigriopus</taxon>
    </lineage>
</organism>
<dbReference type="InterPro" id="IPR017452">
    <property type="entry name" value="GPCR_Rhodpsn_7TM"/>
</dbReference>
<feature type="transmembrane region" description="Helical" evidence="9">
    <location>
        <begin position="272"/>
        <end position="292"/>
    </location>
</feature>
<evidence type="ECO:0000256" key="9">
    <source>
        <dbReference type="SAM" id="Phobius"/>
    </source>
</evidence>